<feature type="region of interest" description="Disordered" evidence="1">
    <location>
        <begin position="1"/>
        <end position="59"/>
    </location>
</feature>
<keyword evidence="3" id="KW-1185">Reference proteome</keyword>
<feature type="compositionally biased region" description="Basic and acidic residues" evidence="1">
    <location>
        <begin position="34"/>
        <end position="59"/>
    </location>
</feature>
<accession>A0ABN2I438</accession>
<proteinExistence type="predicted"/>
<name>A0ABN2I438_9ACTN</name>
<evidence type="ECO:0000313" key="2">
    <source>
        <dbReference type="EMBL" id="GAA1698312.1"/>
    </source>
</evidence>
<dbReference type="Proteomes" id="UP001500280">
    <property type="component" value="Unassembled WGS sequence"/>
</dbReference>
<dbReference type="EMBL" id="BAAANF010000017">
    <property type="protein sequence ID" value="GAA1698312.1"/>
    <property type="molecule type" value="Genomic_DNA"/>
</dbReference>
<sequence>MAQVRLTASTEAADTGGSGPAAHHNCTPCQAQRVSDHPERNCDGPGVRVREDGGMPGKEKLSVTVDRTVADAARTAVSAGRAPSVSAWVNAALRWQLAQERRAPVLDRFMTDDAEQEHSGS</sequence>
<evidence type="ECO:0008006" key="4">
    <source>
        <dbReference type="Google" id="ProtNLM"/>
    </source>
</evidence>
<comment type="caution">
    <text evidence="2">The sequence shown here is derived from an EMBL/GenBank/DDBJ whole genome shotgun (WGS) entry which is preliminary data.</text>
</comment>
<organism evidence="2 3">
    <name type="scientific">Kribbella yunnanensis</name>
    <dbReference type="NCBI Taxonomy" id="190194"/>
    <lineage>
        <taxon>Bacteria</taxon>
        <taxon>Bacillati</taxon>
        <taxon>Actinomycetota</taxon>
        <taxon>Actinomycetes</taxon>
        <taxon>Propionibacteriales</taxon>
        <taxon>Kribbellaceae</taxon>
        <taxon>Kribbella</taxon>
    </lineage>
</organism>
<feature type="compositionally biased region" description="Polar residues" evidence="1">
    <location>
        <begin position="1"/>
        <end position="12"/>
    </location>
</feature>
<gene>
    <name evidence="2" type="ORF">GCM10009745_50870</name>
</gene>
<evidence type="ECO:0000313" key="3">
    <source>
        <dbReference type="Proteomes" id="UP001500280"/>
    </source>
</evidence>
<reference evidence="2 3" key="1">
    <citation type="journal article" date="2019" name="Int. J. Syst. Evol. Microbiol.">
        <title>The Global Catalogue of Microorganisms (GCM) 10K type strain sequencing project: providing services to taxonomists for standard genome sequencing and annotation.</title>
        <authorList>
            <consortium name="The Broad Institute Genomics Platform"/>
            <consortium name="The Broad Institute Genome Sequencing Center for Infectious Disease"/>
            <person name="Wu L."/>
            <person name="Ma J."/>
        </authorList>
    </citation>
    <scope>NUCLEOTIDE SEQUENCE [LARGE SCALE GENOMIC DNA]</scope>
    <source>
        <strain evidence="2 3">JCM 14307</strain>
    </source>
</reference>
<evidence type="ECO:0000256" key="1">
    <source>
        <dbReference type="SAM" id="MobiDB-lite"/>
    </source>
</evidence>
<protein>
    <recommendedName>
        <fullName evidence="4">CopG family transcriptional regulator</fullName>
    </recommendedName>
</protein>